<dbReference type="PROSITE" id="PS50977">
    <property type="entry name" value="HTH_TETR_2"/>
    <property type="match status" value="1"/>
</dbReference>
<gene>
    <name evidence="6" type="ORF">D3791_02555</name>
</gene>
<dbReference type="GO" id="GO:0003700">
    <property type="term" value="F:DNA-binding transcription factor activity"/>
    <property type="evidence" value="ECO:0007669"/>
    <property type="project" value="TreeGrafter"/>
</dbReference>
<evidence type="ECO:0000313" key="6">
    <source>
        <dbReference type="EMBL" id="QIV86094.1"/>
    </source>
</evidence>
<dbReference type="InterPro" id="IPR036271">
    <property type="entry name" value="Tet_transcr_reg_TetR-rel_C_sf"/>
</dbReference>
<proteinExistence type="predicted"/>
<dbReference type="Proteomes" id="UP000502331">
    <property type="component" value="Chromosome"/>
</dbReference>
<evidence type="ECO:0000256" key="3">
    <source>
        <dbReference type="ARBA" id="ARBA00023163"/>
    </source>
</evidence>
<evidence type="ECO:0000259" key="5">
    <source>
        <dbReference type="PROSITE" id="PS50977"/>
    </source>
</evidence>
<keyword evidence="3" id="KW-0804">Transcription</keyword>
<accession>A0A6H0SFL0</accession>
<dbReference type="InterPro" id="IPR009057">
    <property type="entry name" value="Homeodomain-like_sf"/>
</dbReference>
<dbReference type="PANTHER" id="PTHR30055:SF234">
    <property type="entry name" value="HTH-TYPE TRANSCRIPTIONAL REGULATOR BETI"/>
    <property type="match status" value="1"/>
</dbReference>
<dbReference type="RefSeq" id="WP_172511222.1">
    <property type="nucleotide sequence ID" value="NZ_CP032549.1"/>
</dbReference>
<reference evidence="6 7" key="1">
    <citation type="submission" date="2018-09" db="EMBL/GenBank/DDBJ databases">
        <title>Glutamicibacter mishrai S5-52T (LMG 29155T = KCTC 39846T).</title>
        <authorList>
            <person name="Das S.K."/>
        </authorList>
    </citation>
    <scope>NUCLEOTIDE SEQUENCE [LARGE SCALE GENOMIC DNA]</scope>
    <source>
        <strain evidence="6 7">S5-52</strain>
    </source>
</reference>
<keyword evidence="7" id="KW-1185">Reference proteome</keyword>
<dbReference type="Gene3D" id="1.10.10.60">
    <property type="entry name" value="Homeodomain-like"/>
    <property type="match status" value="1"/>
</dbReference>
<dbReference type="AlphaFoldDB" id="A0A6H0SFL0"/>
<dbReference type="InterPro" id="IPR050109">
    <property type="entry name" value="HTH-type_TetR-like_transc_reg"/>
</dbReference>
<keyword evidence="2 4" id="KW-0238">DNA-binding</keyword>
<keyword evidence="1" id="KW-0805">Transcription regulation</keyword>
<dbReference type="Pfam" id="PF00440">
    <property type="entry name" value="TetR_N"/>
    <property type="match status" value="1"/>
</dbReference>
<protein>
    <submittedName>
        <fullName evidence="6">TetR/AcrR family transcriptional regulator</fullName>
    </submittedName>
</protein>
<evidence type="ECO:0000256" key="2">
    <source>
        <dbReference type="ARBA" id="ARBA00023125"/>
    </source>
</evidence>
<dbReference type="SUPFAM" id="SSF46689">
    <property type="entry name" value="Homeodomain-like"/>
    <property type="match status" value="1"/>
</dbReference>
<evidence type="ECO:0000313" key="7">
    <source>
        <dbReference type="Proteomes" id="UP000502331"/>
    </source>
</evidence>
<evidence type="ECO:0000256" key="1">
    <source>
        <dbReference type="ARBA" id="ARBA00023015"/>
    </source>
</evidence>
<dbReference type="PRINTS" id="PR00455">
    <property type="entry name" value="HTHTETR"/>
</dbReference>
<dbReference type="InterPro" id="IPR001647">
    <property type="entry name" value="HTH_TetR"/>
</dbReference>
<dbReference type="SUPFAM" id="SSF48498">
    <property type="entry name" value="Tetracyclin repressor-like, C-terminal domain"/>
    <property type="match status" value="1"/>
</dbReference>
<feature type="DNA-binding region" description="H-T-H motif" evidence="4">
    <location>
        <begin position="36"/>
        <end position="55"/>
    </location>
</feature>
<feature type="domain" description="HTH tetR-type" evidence="5">
    <location>
        <begin position="13"/>
        <end position="73"/>
    </location>
</feature>
<dbReference type="PANTHER" id="PTHR30055">
    <property type="entry name" value="HTH-TYPE TRANSCRIPTIONAL REGULATOR RUTR"/>
    <property type="match status" value="1"/>
</dbReference>
<evidence type="ECO:0000256" key="4">
    <source>
        <dbReference type="PROSITE-ProRule" id="PRU00335"/>
    </source>
</evidence>
<dbReference type="GO" id="GO:0000976">
    <property type="term" value="F:transcription cis-regulatory region binding"/>
    <property type="evidence" value="ECO:0007669"/>
    <property type="project" value="TreeGrafter"/>
</dbReference>
<dbReference type="Gene3D" id="1.10.357.10">
    <property type="entry name" value="Tetracycline Repressor, domain 2"/>
    <property type="match status" value="1"/>
</dbReference>
<dbReference type="EMBL" id="CP032549">
    <property type="protein sequence ID" value="QIV86094.1"/>
    <property type="molecule type" value="Genomic_DNA"/>
</dbReference>
<name>A0A6H0SFL0_9MICC</name>
<organism evidence="6 7">
    <name type="scientific">Glutamicibacter mishrai</name>
    <dbReference type="NCBI Taxonomy" id="1775880"/>
    <lineage>
        <taxon>Bacteria</taxon>
        <taxon>Bacillati</taxon>
        <taxon>Actinomycetota</taxon>
        <taxon>Actinomycetes</taxon>
        <taxon>Micrococcales</taxon>
        <taxon>Micrococcaceae</taxon>
        <taxon>Glutamicibacter</taxon>
    </lineage>
</organism>
<sequence>MPRTTEQNEALRSATRSAVETAAVRVFAHRGFAATNMRQIAAEAGISTGSIYRHYASKEELFDELIEQASRGLWAAAAQLATEGDPISMIRSFTEVYVADLAANNGAAEFYMMINQGVTSNTPEGTSPRLAASQRAIGRAFASLIARGQAKGQIAKGDSARLTAHYFAMLSGITTLHVAQGDESAEPDVDLILRMFTGGPR</sequence>